<organism evidence="4 5">
    <name type="scientific">Vibrio aquaticus</name>
    <dbReference type="NCBI Taxonomy" id="2496559"/>
    <lineage>
        <taxon>Bacteria</taxon>
        <taxon>Pseudomonadati</taxon>
        <taxon>Pseudomonadota</taxon>
        <taxon>Gammaproteobacteria</taxon>
        <taxon>Vibrionales</taxon>
        <taxon>Vibrionaceae</taxon>
        <taxon>Vibrio</taxon>
    </lineage>
</organism>
<dbReference type="GO" id="GO:0030288">
    <property type="term" value="C:outer membrane-bounded periplasmic space"/>
    <property type="evidence" value="ECO:0007669"/>
    <property type="project" value="TreeGrafter"/>
</dbReference>
<dbReference type="SUPFAM" id="SSF53850">
    <property type="entry name" value="Periplasmic binding protein-like II"/>
    <property type="match status" value="1"/>
</dbReference>
<accession>A0A3S0Q2Z2</accession>
<dbReference type="GO" id="GO:0015833">
    <property type="term" value="P:peptide transport"/>
    <property type="evidence" value="ECO:0007669"/>
    <property type="project" value="TreeGrafter"/>
</dbReference>
<evidence type="ECO:0000256" key="2">
    <source>
        <dbReference type="SAM" id="SignalP"/>
    </source>
</evidence>
<dbReference type="InterPro" id="IPR030678">
    <property type="entry name" value="Peptide/Ni-bd"/>
</dbReference>
<feature type="signal peptide" evidence="2">
    <location>
        <begin position="1"/>
        <end position="23"/>
    </location>
</feature>
<dbReference type="PIRSF" id="PIRSF002741">
    <property type="entry name" value="MppA"/>
    <property type="match status" value="1"/>
</dbReference>
<feature type="domain" description="Solute-binding protein family 5" evidence="3">
    <location>
        <begin position="101"/>
        <end position="508"/>
    </location>
</feature>
<gene>
    <name evidence="4" type="ORF">EJ063_00195</name>
</gene>
<dbReference type="AlphaFoldDB" id="A0A3S0Q2Z2"/>
<dbReference type="InterPro" id="IPR039424">
    <property type="entry name" value="SBP_5"/>
</dbReference>
<name>A0A3S0Q2Z2_9VIBR</name>
<dbReference type="Gene3D" id="3.10.105.10">
    <property type="entry name" value="Dipeptide-binding Protein, Domain 3"/>
    <property type="match status" value="1"/>
</dbReference>
<feature type="chain" id="PRO_5018634730" evidence="2">
    <location>
        <begin position="24"/>
        <end position="606"/>
    </location>
</feature>
<evidence type="ECO:0000259" key="3">
    <source>
        <dbReference type="Pfam" id="PF00496"/>
    </source>
</evidence>
<protein>
    <submittedName>
        <fullName evidence="4">ABC transporter substrate-binding protein</fullName>
    </submittedName>
</protein>
<dbReference type="GO" id="GO:0042884">
    <property type="term" value="P:microcin transport"/>
    <property type="evidence" value="ECO:0007669"/>
    <property type="project" value="TreeGrafter"/>
</dbReference>
<evidence type="ECO:0000313" key="5">
    <source>
        <dbReference type="Proteomes" id="UP000268973"/>
    </source>
</evidence>
<dbReference type="RefSeq" id="WP_126571996.1">
    <property type="nucleotide sequence ID" value="NZ_RXZH01000001.1"/>
</dbReference>
<dbReference type="PANTHER" id="PTHR30290">
    <property type="entry name" value="PERIPLASMIC BINDING COMPONENT OF ABC TRANSPORTER"/>
    <property type="match status" value="1"/>
</dbReference>
<dbReference type="InterPro" id="IPR000914">
    <property type="entry name" value="SBP_5_dom"/>
</dbReference>
<evidence type="ECO:0000313" key="4">
    <source>
        <dbReference type="EMBL" id="RTZ17240.1"/>
    </source>
</evidence>
<dbReference type="Gene3D" id="3.40.190.10">
    <property type="entry name" value="Periplasmic binding protein-like II"/>
    <property type="match status" value="1"/>
</dbReference>
<comment type="caution">
    <text evidence="4">The sequence shown here is derived from an EMBL/GenBank/DDBJ whole genome shotgun (WGS) entry which is preliminary data.</text>
</comment>
<dbReference type="GO" id="GO:1904680">
    <property type="term" value="F:peptide transmembrane transporter activity"/>
    <property type="evidence" value="ECO:0007669"/>
    <property type="project" value="TreeGrafter"/>
</dbReference>
<dbReference type="PANTHER" id="PTHR30290:SF64">
    <property type="entry name" value="ABC TRANSPORTER PERIPLASMIC BINDING PROTEIN"/>
    <property type="match status" value="1"/>
</dbReference>
<evidence type="ECO:0000256" key="1">
    <source>
        <dbReference type="ARBA" id="ARBA00022729"/>
    </source>
</evidence>
<dbReference type="CDD" id="cd08497">
    <property type="entry name" value="MbnE-like"/>
    <property type="match status" value="1"/>
</dbReference>
<reference evidence="4 5" key="1">
    <citation type="submission" date="2018-12" db="EMBL/GenBank/DDBJ databases">
        <title>Vibrio sp. isolated from China Sea.</title>
        <authorList>
            <person name="Li Y."/>
        </authorList>
    </citation>
    <scope>NUCLEOTIDE SEQUENCE [LARGE SCALE GENOMIC DNA]</scope>
    <source>
        <strain evidence="4 5">BEI207</strain>
    </source>
</reference>
<dbReference type="Proteomes" id="UP000268973">
    <property type="component" value="Unassembled WGS sequence"/>
</dbReference>
<proteinExistence type="predicted"/>
<sequence length="606" mass="70024">MGKWRRMALGGLVATSATFGAYAAVIETTSLVGFGDAKYADGFSHFDYVNPDAPKYGKVTYGRVGTYDNFNRFASRGVAAAATGELYDTLMFSPSDEIDAYYPLIAERVRYSDDYMWLEVDINPKARFHDGQPITAHDVAFTFDKFMAEGVPQYRVYYQDIKSVVAKDDLTVRIEMVNPNREKLFSFTQGTRVLPKHFWHDKSLSEPLSSPPVGSSAYKITDYKSGQSVTYSLVDDYWAASLPVNVGRYNFKTVQYDYYRDDTVMLEAFKAGEFDFRLENSAKFWANSYTGVNFDKGYISKQEIAHEKPESMQAFVFNTKRDKFSDPKVREALTYAMDFEWMNKNMFYGQYTRTRSYFQNTDYEAKGTPSEQEQKVLDPFKEQLPPRLYTEQFQPPMTDGSGRIRSQMRTAFALLKEAGWELNNKVMTNKATGEPLTFELLIYSPTTERIAIPVQKNLKRMGIDMKIRTIDTTQYIKRLRDRDFDMVSSAYSANAYPSPNLMIVWNSNYLDSTYNTAGVTDPVVDFLTMEISKKQQDSQALLTLGRALDRVLQWNFYIIPQWHVSQYRVAMWDKFERPEILPKYDLGLDTWWVSKEKASELPEKRR</sequence>
<dbReference type="EMBL" id="RXZH01000001">
    <property type="protein sequence ID" value="RTZ17240.1"/>
    <property type="molecule type" value="Genomic_DNA"/>
</dbReference>
<dbReference type="FunFam" id="3.10.105.10:FF:000005">
    <property type="entry name" value="ABC transporter substrate-binding protein"/>
    <property type="match status" value="1"/>
</dbReference>
<keyword evidence="5" id="KW-1185">Reference proteome</keyword>
<dbReference type="OrthoDB" id="9803988at2"/>
<dbReference type="Pfam" id="PF00496">
    <property type="entry name" value="SBP_bac_5"/>
    <property type="match status" value="1"/>
</dbReference>
<dbReference type="GO" id="GO:0043190">
    <property type="term" value="C:ATP-binding cassette (ABC) transporter complex"/>
    <property type="evidence" value="ECO:0007669"/>
    <property type="project" value="InterPro"/>
</dbReference>
<keyword evidence="1 2" id="KW-0732">Signal</keyword>